<keyword evidence="3" id="KW-0804">Transcription</keyword>
<dbReference type="AlphaFoldDB" id="A0A316L076"/>
<dbReference type="Pfam" id="PF12833">
    <property type="entry name" value="HTH_18"/>
    <property type="match status" value="1"/>
</dbReference>
<dbReference type="SMART" id="SM00342">
    <property type="entry name" value="HTH_ARAC"/>
    <property type="match status" value="1"/>
</dbReference>
<dbReference type="GO" id="GO:0003700">
    <property type="term" value="F:DNA-binding transcription factor activity"/>
    <property type="evidence" value="ECO:0007669"/>
    <property type="project" value="InterPro"/>
</dbReference>
<dbReference type="InterPro" id="IPR018060">
    <property type="entry name" value="HTH_AraC"/>
</dbReference>
<evidence type="ECO:0000313" key="5">
    <source>
        <dbReference type="EMBL" id="PWL37553.1"/>
    </source>
</evidence>
<dbReference type="RefSeq" id="WP_109664576.1">
    <property type="nucleotide sequence ID" value="NZ_QGEG01000004.1"/>
</dbReference>
<dbReference type="Proteomes" id="UP000245762">
    <property type="component" value="Unassembled WGS sequence"/>
</dbReference>
<dbReference type="PROSITE" id="PS01124">
    <property type="entry name" value="HTH_ARAC_FAMILY_2"/>
    <property type="match status" value="1"/>
</dbReference>
<evidence type="ECO:0000313" key="6">
    <source>
        <dbReference type="Proteomes" id="UP000245762"/>
    </source>
</evidence>
<dbReference type="Pfam" id="PF20240">
    <property type="entry name" value="DUF6597"/>
    <property type="match status" value="1"/>
</dbReference>
<dbReference type="Gene3D" id="1.10.10.60">
    <property type="entry name" value="Homeodomain-like"/>
    <property type="match status" value="1"/>
</dbReference>
<dbReference type="InterPro" id="IPR009057">
    <property type="entry name" value="Homeodomain-like_sf"/>
</dbReference>
<feature type="domain" description="HTH araC/xylS-type" evidence="4">
    <location>
        <begin position="159"/>
        <end position="259"/>
    </location>
</feature>
<accession>A0A316L076</accession>
<proteinExistence type="predicted"/>
<dbReference type="SUPFAM" id="SSF46689">
    <property type="entry name" value="Homeodomain-like"/>
    <property type="match status" value="1"/>
</dbReference>
<dbReference type="InterPro" id="IPR050204">
    <property type="entry name" value="AraC_XylS_family_regulators"/>
</dbReference>
<protein>
    <submittedName>
        <fullName evidence="5">AraC family transcriptional regulator</fullName>
    </submittedName>
</protein>
<comment type="caution">
    <text evidence="5">The sequence shown here is derived from an EMBL/GenBank/DDBJ whole genome shotgun (WGS) entry which is preliminary data.</text>
</comment>
<evidence type="ECO:0000256" key="3">
    <source>
        <dbReference type="ARBA" id="ARBA00023163"/>
    </source>
</evidence>
<dbReference type="EMBL" id="QGEG01000004">
    <property type="protein sequence ID" value="PWL37553.1"/>
    <property type="molecule type" value="Genomic_DNA"/>
</dbReference>
<keyword evidence="6" id="KW-1185">Reference proteome</keyword>
<dbReference type="InterPro" id="IPR046532">
    <property type="entry name" value="DUF6597"/>
</dbReference>
<dbReference type="PANTHER" id="PTHR46796:SF13">
    <property type="entry name" value="HTH-TYPE TRANSCRIPTIONAL ACTIVATOR RHAS"/>
    <property type="match status" value="1"/>
</dbReference>
<evidence type="ECO:0000256" key="1">
    <source>
        <dbReference type="ARBA" id="ARBA00023015"/>
    </source>
</evidence>
<evidence type="ECO:0000259" key="4">
    <source>
        <dbReference type="PROSITE" id="PS01124"/>
    </source>
</evidence>
<organism evidence="5 6">
    <name type="scientific">Flagellimonas aquimarina</name>
    <dbReference type="NCBI Taxonomy" id="2201895"/>
    <lineage>
        <taxon>Bacteria</taxon>
        <taxon>Pseudomonadati</taxon>
        <taxon>Bacteroidota</taxon>
        <taxon>Flavobacteriia</taxon>
        <taxon>Flavobacteriales</taxon>
        <taxon>Flavobacteriaceae</taxon>
        <taxon>Flagellimonas</taxon>
    </lineage>
</organism>
<evidence type="ECO:0000256" key="2">
    <source>
        <dbReference type="ARBA" id="ARBA00023125"/>
    </source>
</evidence>
<dbReference type="GO" id="GO:0043565">
    <property type="term" value="F:sequence-specific DNA binding"/>
    <property type="evidence" value="ECO:0007669"/>
    <property type="project" value="InterPro"/>
</dbReference>
<sequence length="270" mass="31248">MNYQTFQPHPDLSALVKFYWTLEVPFDPNNQKQKIIPDGCIEMTFNLEDKIKRYVSEKDYIIHPNSMVMGQRTKSYFIEPLGNVNSFAICFYPYGFANFICTPLENLVDVETPIESLFGEIPAKELEQKMLQAANTQERIEIIETFLLNKLNLNKTIENLVKTTVDTLLATNGSTSINQILKNDLSKRRQLERNFKKQIGISPKQLGKVLRLQTALKMLLNDKESLTNIAYESEYFDQAHFIKDFKEFIGTTPKEFIGNENMALSTLFYK</sequence>
<keyword evidence="2" id="KW-0238">DNA-binding</keyword>
<dbReference type="OrthoDB" id="323290at2"/>
<keyword evidence="1" id="KW-0805">Transcription regulation</keyword>
<gene>
    <name evidence="5" type="ORF">DKG77_14685</name>
</gene>
<dbReference type="PANTHER" id="PTHR46796">
    <property type="entry name" value="HTH-TYPE TRANSCRIPTIONAL ACTIVATOR RHAS-RELATED"/>
    <property type="match status" value="1"/>
</dbReference>
<reference evidence="5 6" key="1">
    <citation type="submission" date="2018-05" db="EMBL/GenBank/DDBJ databases">
        <title>Complete genome sequence of Flagellimonas aquimarina ECD12 isolated from seaweed Ecklonia cava.</title>
        <authorList>
            <person name="Choi S."/>
            <person name="Seong C."/>
        </authorList>
    </citation>
    <scope>NUCLEOTIDE SEQUENCE [LARGE SCALE GENOMIC DNA]</scope>
    <source>
        <strain evidence="5 6">ECD12</strain>
    </source>
</reference>
<name>A0A316L076_9FLAO</name>